<dbReference type="AlphaFoldDB" id="A0A8A1M6I0"/>
<proteinExistence type="predicted"/>
<evidence type="ECO:0000256" key="1">
    <source>
        <dbReference type="SAM" id="MobiDB-lite"/>
    </source>
</evidence>
<accession>A0A8A1M6I0</accession>
<dbReference type="Proteomes" id="UP000663671">
    <property type="component" value="Chromosome 5"/>
</dbReference>
<evidence type="ECO:0000313" key="3">
    <source>
        <dbReference type="Proteomes" id="UP000663671"/>
    </source>
</evidence>
<name>A0A8A1M6I0_AJECA</name>
<feature type="region of interest" description="Disordered" evidence="1">
    <location>
        <begin position="45"/>
        <end position="102"/>
    </location>
</feature>
<evidence type="ECO:0000313" key="2">
    <source>
        <dbReference type="EMBL" id="QSS62106.1"/>
    </source>
</evidence>
<protein>
    <submittedName>
        <fullName evidence="2">Uncharacterized protein</fullName>
    </submittedName>
</protein>
<dbReference type="VEuPathDB" id="FungiDB:I7I51_04283"/>
<gene>
    <name evidence="2" type="ORF">I7I51_04283</name>
</gene>
<dbReference type="EMBL" id="CP069111">
    <property type="protein sequence ID" value="QSS62106.1"/>
    <property type="molecule type" value="Genomic_DNA"/>
</dbReference>
<organism evidence="2 3">
    <name type="scientific">Ajellomyces capsulatus</name>
    <name type="common">Darling's disease fungus</name>
    <name type="synonym">Histoplasma capsulatum</name>
    <dbReference type="NCBI Taxonomy" id="5037"/>
    <lineage>
        <taxon>Eukaryota</taxon>
        <taxon>Fungi</taxon>
        <taxon>Dikarya</taxon>
        <taxon>Ascomycota</taxon>
        <taxon>Pezizomycotina</taxon>
        <taxon>Eurotiomycetes</taxon>
        <taxon>Eurotiomycetidae</taxon>
        <taxon>Onygenales</taxon>
        <taxon>Ajellomycetaceae</taxon>
        <taxon>Histoplasma</taxon>
    </lineage>
</organism>
<feature type="non-terminal residue" evidence="2">
    <location>
        <position position="1"/>
    </location>
</feature>
<sequence>MASPPPPPCSKDDCDGQAAVTAIHESFVVAFSIQPKKRAWCAVQSQKPPGKTGERGNNQFSVDQARGAKNPGIVKISKSKSKSALLQRGGFRRDNNNNNKVRHNTHCTMFNGEREEYITKELYIQQPRQRGHAAYILVPPTFIPYVI</sequence>
<reference evidence="2" key="1">
    <citation type="submission" date="2021-01" db="EMBL/GenBank/DDBJ databases">
        <title>Chromosome-level genome assembly of a human fungal pathogen reveals clustering of transcriptionally co-regulated genes.</title>
        <authorList>
            <person name="Voorhies M."/>
            <person name="Cohen S."/>
            <person name="Shea T.P."/>
            <person name="Petrus S."/>
            <person name="Munoz J.F."/>
            <person name="Poplawski S."/>
            <person name="Goldman W.E."/>
            <person name="Michael T."/>
            <person name="Cuomo C.A."/>
            <person name="Sil A."/>
            <person name="Beyhan S."/>
        </authorList>
    </citation>
    <scope>NUCLEOTIDE SEQUENCE</scope>
    <source>
        <strain evidence="2">WU24</strain>
    </source>
</reference>